<accession>A0AAF0H3G2</accession>
<dbReference type="AlphaFoldDB" id="A0AAF0H3G2"/>
<reference evidence="1" key="1">
    <citation type="submission" date="2019-04" db="EMBL/GenBank/DDBJ databases">
        <authorList>
            <person name="Chiang H.-Y."/>
            <person name="Huang Y.-Y."/>
            <person name="Chou L."/>
            <person name="Lai E.-M."/>
            <person name="Kuo C.-H."/>
        </authorList>
    </citation>
    <scope>NUCLEOTIDE SEQUENCE</scope>
    <source>
        <strain evidence="1">CFBP5506</strain>
    </source>
</reference>
<gene>
    <name evidence="1" type="ORF">CFBP5506_16765</name>
</gene>
<dbReference type="EMBL" id="CP122963">
    <property type="protein sequence ID" value="WGM61308.1"/>
    <property type="molecule type" value="Genomic_DNA"/>
</dbReference>
<organism evidence="1 2">
    <name type="scientific">Agrobacterium tumefaciens</name>
    <dbReference type="NCBI Taxonomy" id="358"/>
    <lineage>
        <taxon>Bacteria</taxon>
        <taxon>Pseudomonadati</taxon>
        <taxon>Pseudomonadota</taxon>
        <taxon>Alphaproteobacteria</taxon>
        <taxon>Hyphomicrobiales</taxon>
        <taxon>Rhizobiaceae</taxon>
        <taxon>Rhizobium/Agrobacterium group</taxon>
        <taxon>Agrobacterium</taxon>
        <taxon>Agrobacterium tumefaciens complex</taxon>
    </lineage>
</organism>
<dbReference type="Proteomes" id="UP000305410">
    <property type="component" value="Chromosome Linear"/>
</dbReference>
<proteinExistence type="predicted"/>
<dbReference type="RefSeq" id="WP_236760854.1">
    <property type="nucleotide sequence ID" value="NZ_CP122963.1"/>
</dbReference>
<evidence type="ECO:0000313" key="1">
    <source>
        <dbReference type="EMBL" id="WGM61308.1"/>
    </source>
</evidence>
<name>A0AAF0H3G2_AGRTU</name>
<protein>
    <submittedName>
        <fullName evidence="1">Uncharacterized protein</fullName>
    </submittedName>
</protein>
<sequence>MNKVKLDKRIMDVVRMRTVLHPRDWKDESQLMMKRWFDYRFMSPVEATMTFGQHYIAGLRRYVSRNFDVGLAETVSGTKNGVPAARASWFTALWRARARTDAIFVPYGLLVDFSFDFASRRKRFWTMLPSQLHASKRNGEAWWALFNERVEDVLPLRMKNIADMPHYRAENYLGLPPQVHFRELMISEMAHEHRPLVDKIVDRVFVKRHLPLEQALTLAAPDADLRELTQRANTAADDRAWEARPVVELDPSDLLPSCFAIAETIDVNRAPCDLCPLIASCRAAAVEAINITVKATGSASPVLDADRKRISINVANHRRKAGAAPVTSCNHS</sequence>
<evidence type="ECO:0000313" key="2">
    <source>
        <dbReference type="Proteomes" id="UP000305410"/>
    </source>
</evidence>
<reference evidence="1" key="2">
    <citation type="submission" date="2023-04" db="EMBL/GenBank/DDBJ databases">
        <title>Complete genome sequence of Agrobacterium salinitolerans CFBP5506.</title>
        <authorList>
            <person name="Yen H.-C."/>
            <person name="Yan X.-H."/>
            <person name="Lai E.-M."/>
            <person name="Kuo C.-H."/>
        </authorList>
    </citation>
    <scope>NUCLEOTIDE SEQUENCE</scope>
    <source>
        <strain evidence="1">CFBP5506</strain>
    </source>
</reference>